<dbReference type="InterPro" id="IPR001296">
    <property type="entry name" value="Glyco_trans_1"/>
</dbReference>
<keyword evidence="3" id="KW-1185">Reference proteome</keyword>
<dbReference type="Pfam" id="PF00534">
    <property type="entry name" value="Glycos_transf_1"/>
    <property type="match status" value="1"/>
</dbReference>
<dbReference type="EMBL" id="JAQQXQ010000006">
    <property type="protein sequence ID" value="MDC8754841.1"/>
    <property type="molecule type" value="Genomic_DNA"/>
</dbReference>
<dbReference type="Proteomes" id="UP001216558">
    <property type="component" value="Unassembled WGS sequence"/>
</dbReference>
<organism evidence="2 3">
    <name type="scientific">Erythrobacter fulvus</name>
    <dbReference type="NCBI Taxonomy" id="2987523"/>
    <lineage>
        <taxon>Bacteria</taxon>
        <taxon>Pseudomonadati</taxon>
        <taxon>Pseudomonadota</taxon>
        <taxon>Alphaproteobacteria</taxon>
        <taxon>Sphingomonadales</taxon>
        <taxon>Erythrobacteraceae</taxon>
        <taxon>Erythrobacter/Porphyrobacter group</taxon>
        <taxon>Erythrobacter</taxon>
    </lineage>
</organism>
<proteinExistence type="predicted"/>
<evidence type="ECO:0000313" key="2">
    <source>
        <dbReference type="EMBL" id="MDC8754841.1"/>
    </source>
</evidence>
<gene>
    <name evidence="2" type="ORF">OIK40_09335</name>
</gene>
<dbReference type="Gene3D" id="3.40.50.2000">
    <property type="entry name" value="Glycogen Phosphorylase B"/>
    <property type="match status" value="1"/>
</dbReference>
<dbReference type="CDD" id="cd03801">
    <property type="entry name" value="GT4_PimA-like"/>
    <property type="match status" value="1"/>
</dbReference>
<protein>
    <submittedName>
        <fullName evidence="2">Glycosyltransferase family 4 protein</fullName>
    </submittedName>
</protein>
<name>A0ABT5JRX9_9SPHN</name>
<dbReference type="SUPFAM" id="SSF53756">
    <property type="entry name" value="UDP-Glycosyltransferase/glycogen phosphorylase"/>
    <property type="match status" value="1"/>
</dbReference>
<evidence type="ECO:0000259" key="1">
    <source>
        <dbReference type="Pfam" id="PF00534"/>
    </source>
</evidence>
<sequence>MKITFMLAANDFSGGCQVIVKIALLLQQRGHEVRLLCPKRTWRSPRVIIRDFLKKGELRLKDPQRGYADQLGQSLVYLRPQTPVRSTDVPEADVIIATWFETAHWVAALPARAGGKLYFMQDYGAPNMPFERLVPTWRYPFVFVTLTNALAGMIRSENERAEIFVMKNAVSSSASQPLRRTRPKQPKIGFAYRSLSSKGMDLALAALKIAKDARPNLTVVCFGRQKPESLPSFVEFAADPSDKERDEIYASCTAWLFPSLLEGFGLPIIEAMAVGTPVIATKAGAGPDIVVTSHNGILLDSFGPEEMAEAIIAMADQDDEHWARLSARAVESVSNYTWDDAVDIFETACFSAASTRSNEVMTGKGAG</sequence>
<reference evidence="2 3" key="1">
    <citation type="submission" date="2022-10" db="EMBL/GenBank/DDBJ databases">
        <title>Erythrobacter sp. sf7 Genome sequencing.</title>
        <authorList>
            <person name="Park S."/>
        </authorList>
    </citation>
    <scope>NUCLEOTIDE SEQUENCE [LARGE SCALE GENOMIC DNA]</scope>
    <source>
        <strain evidence="3">sf7</strain>
    </source>
</reference>
<feature type="domain" description="Glycosyl transferase family 1" evidence="1">
    <location>
        <begin position="182"/>
        <end position="326"/>
    </location>
</feature>
<dbReference type="PANTHER" id="PTHR12526">
    <property type="entry name" value="GLYCOSYLTRANSFERASE"/>
    <property type="match status" value="1"/>
</dbReference>
<comment type="caution">
    <text evidence="2">The sequence shown here is derived from an EMBL/GenBank/DDBJ whole genome shotgun (WGS) entry which is preliminary data.</text>
</comment>
<dbReference type="RefSeq" id="WP_273678043.1">
    <property type="nucleotide sequence ID" value="NZ_JAQQXQ010000006.1"/>
</dbReference>
<accession>A0ABT5JRX9</accession>
<evidence type="ECO:0000313" key="3">
    <source>
        <dbReference type="Proteomes" id="UP001216558"/>
    </source>
</evidence>
<dbReference type="Gene3D" id="3.40.50.11090">
    <property type="match status" value="1"/>
</dbReference>